<dbReference type="Proteomes" id="UP000255163">
    <property type="component" value="Unassembled WGS sequence"/>
</dbReference>
<evidence type="ECO:0000313" key="2">
    <source>
        <dbReference type="EMBL" id="STD18684.1"/>
    </source>
</evidence>
<reference evidence="2 3" key="1">
    <citation type="submission" date="2018-06" db="EMBL/GenBank/DDBJ databases">
        <authorList>
            <consortium name="Pathogen Informatics"/>
            <person name="Doyle S."/>
        </authorList>
    </citation>
    <scope>NUCLEOTIDE SEQUENCE [LARGE SCALE GENOMIC DNA]</scope>
    <source>
        <strain evidence="2 3">NCTC12123</strain>
    </source>
</reference>
<dbReference type="Pfam" id="PF00419">
    <property type="entry name" value="Fimbrial"/>
    <property type="match status" value="1"/>
</dbReference>
<protein>
    <submittedName>
        <fullName evidence="2">Fimbrial protein</fullName>
    </submittedName>
</protein>
<dbReference type="InterPro" id="IPR008966">
    <property type="entry name" value="Adhesion_dom_sf"/>
</dbReference>
<accession>A0A376F312</accession>
<dbReference type="AlphaFoldDB" id="A0A376F312"/>
<evidence type="ECO:0000313" key="3">
    <source>
        <dbReference type="Proteomes" id="UP000255163"/>
    </source>
</evidence>
<name>A0A376F312_ENTAS</name>
<sequence>MKKRIITLSLAGLLSLGAQAAENMAFHGTLVAPPCSINNGQTIEVLFGTNLGVNKIDGINYKQPVNYSVDCDAGYSVNNLAIVIDTATPAAFDGSAVVTNKTGLGIHILVDGVAATFAKRVAVADPASPPKIEAVPVQDSAVTLTEGAFEATMTLRADYL</sequence>
<dbReference type="InterPro" id="IPR000259">
    <property type="entry name" value="Adhesion_dom_fimbrial"/>
</dbReference>
<evidence type="ECO:0000259" key="1">
    <source>
        <dbReference type="Pfam" id="PF00419"/>
    </source>
</evidence>
<dbReference type="Gene3D" id="2.60.40.1090">
    <property type="entry name" value="Fimbrial-type adhesion domain"/>
    <property type="match status" value="1"/>
</dbReference>
<dbReference type="PANTHER" id="PTHR33420:SF33">
    <property type="entry name" value="MINOR FIMBRIAL SUBUNIT"/>
    <property type="match status" value="1"/>
</dbReference>
<gene>
    <name evidence="2" type="ORF">NCTC12123_00869</name>
</gene>
<dbReference type="GO" id="GO:0043709">
    <property type="term" value="P:cell adhesion involved in single-species biofilm formation"/>
    <property type="evidence" value="ECO:0007669"/>
    <property type="project" value="TreeGrafter"/>
</dbReference>
<dbReference type="PANTHER" id="PTHR33420">
    <property type="entry name" value="FIMBRIAL SUBUNIT ELFA-RELATED"/>
    <property type="match status" value="1"/>
</dbReference>
<dbReference type="GO" id="GO:0009289">
    <property type="term" value="C:pilus"/>
    <property type="evidence" value="ECO:0007669"/>
    <property type="project" value="InterPro"/>
</dbReference>
<feature type="domain" description="Fimbrial-type adhesion" evidence="1">
    <location>
        <begin position="25"/>
        <end position="159"/>
    </location>
</feature>
<dbReference type="InterPro" id="IPR050263">
    <property type="entry name" value="Bact_Fimbrial_Adh_Pro"/>
</dbReference>
<dbReference type="InterPro" id="IPR036937">
    <property type="entry name" value="Adhesion_dom_fimbrial_sf"/>
</dbReference>
<proteinExistence type="predicted"/>
<organism evidence="2 3">
    <name type="scientific">Enterobacter asburiae</name>
    <dbReference type="NCBI Taxonomy" id="61645"/>
    <lineage>
        <taxon>Bacteria</taxon>
        <taxon>Pseudomonadati</taxon>
        <taxon>Pseudomonadota</taxon>
        <taxon>Gammaproteobacteria</taxon>
        <taxon>Enterobacterales</taxon>
        <taxon>Enterobacteriaceae</taxon>
        <taxon>Enterobacter</taxon>
        <taxon>Enterobacter cloacae complex</taxon>
    </lineage>
</organism>
<dbReference type="EMBL" id="UFYI01000007">
    <property type="protein sequence ID" value="STD18684.1"/>
    <property type="molecule type" value="Genomic_DNA"/>
</dbReference>
<dbReference type="SUPFAM" id="SSF49401">
    <property type="entry name" value="Bacterial adhesins"/>
    <property type="match status" value="1"/>
</dbReference>